<evidence type="ECO:0000313" key="1">
    <source>
        <dbReference type="Proteomes" id="UP000887576"/>
    </source>
</evidence>
<reference evidence="2" key="1">
    <citation type="submission" date="2022-11" db="UniProtKB">
        <authorList>
            <consortium name="WormBaseParasite"/>
        </authorList>
    </citation>
    <scope>IDENTIFICATION</scope>
</reference>
<protein>
    <submittedName>
        <fullName evidence="2">DUF38 domain-containing protein</fullName>
    </submittedName>
</protein>
<dbReference type="WBParaSite" id="JU765_v2.g3554.t1">
    <property type="protein sequence ID" value="JU765_v2.g3554.t1"/>
    <property type="gene ID" value="JU765_v2.g3554"/>
</dbReference>
<accession>A0AC34R5F8</accession>
<dbReference type="Proteomes" id="UP000887576">
    <property type="component" value="Unplaced"/>
</dbReference>
<evidence type="ECO:0000313" key="2">
    <source>
        <dbReference type="WBParaSite" id="JU765_v2.g3554.t1"/>
    </source>
</evidence>
<name>A0AC34R5F8_9BILA</name>
<sequence>MSSPLIRLHFFRTFKFLKRLSKPPKIVQMHSLCFQPKYEPSQVSPELDMNSQDLVYFMYWFLFIEHPDFFTSKFYLSINSSYTKVLYIRMSTKEDVLKSLDLAPNVEELRIQLYDKSIFAEIDDFEHFTKKLGEKLKMRYVLIYNIILPNGWEKSCIKNFMKLSDFQSLHISCLDSETHLPINVVDLHELIVKTNLKISCDRFVGLVKTPEFMEFFKVSEKYESTKFRFNEESYALKCGNEFFILKNLMEVEKFDFLHRFLGPQKLTVASFLPFLIRKHGEWRFEDTSDSVGNCSFFDLIKDQKMKELGRGFNKVVFELPHQNVAIKKISFSGNAFISCMDDADGSFYAEYDCIQSAAYGFITEIGVMLKLQDDPNV</sequence>
<proteinExistence type="predicted"/>
<organism evidence="1 2">
    <name type="scientific">Panagrolaimus sp. JU765</name>
    <dbReference type="NCBI Taxonomy" id="591449"/>
    <lineage>
        <taxon>Eukaryota</taxon>
        <taxon>Metazoa</taxon>
        <taxon>Ecdysozoa</taxon>
        <taxon>Nematoda</taxon>
        <taxon>Chromadorea</taxon>
        <taxon>Rhabditida</taxon>
        <taxon>Tylenchina</taxon>
        <taxon>Panagrolaimomorpha</taxon>
        <taxon>Panagrolaimoidea</taxon>
        <taxon>Panagrolaimidae</taxon>
        <taxon>Panagrolaimus</taxon>
    </lineage>
</organism>